<dbReference type="InterPro" id="IPR017451">
    <property type="entry name" value="F-box-assoc_interact_dom"/>
</dbReference>
<name>A0ABM3R1P6_SPIOL</name>
<evidence type="ECO:0000313" key="3">
    <source>
        <dbReference type="RefSeq" id="XP_056689548.1"/>
    </source>
</evidence>
<sequence length="389" mass="44487">MAVVDIIDGCLPQELKIEILLRLPVKSLVNFKLVCKSWNSLISSPDFIKFHTHNSKNNPPITLLYNYNLQVLNSVSLRKRDDNLNPTVLPVNPPLHDYVLKGHLIGSCDGLICTYRHLGLEQTCIYISNPLTKETKEISTPYHIPPGRGCLNIKSVSWFGFVPSINDYMIWLVIDNPIPKPIVHVYSMRDDKWRKLDTSAFKIIGLMLWGTNAVVKNETLYCWFGTFYKDFMVKYDLVQDIMEVVPISLNDKQGLIWYNEPIIGILQDSSVCICKVDPFHMMDVWKLDQYSNSNSWNKLFSLNVATSSPLRSRSRFYFLLGFTSSGGILVRSSSSDCYPIVDLTKVTNELLLIDPNQNSHSPMQLGRIENVLYMLDYVESLVSPFSLLF</sequence>
<dbReference type="RefSeq" id="XP_056689548.1">
    <property type="nucleotide sequence ID" value="XM_056833570.1"/>
</dbReference>
<dbReference type="InterPro" id="IPR001810">
    <property type="entry name" value="F-box_dom"/>
</dbReference>
<reference evidence="3" key="2">
    <citation type="submission" date="2025-08" db="UniProtKB">
        <authorList>
            <consortium name="RefSeq"/>
        </authorList>
    </citation>
    <scope>IDENTIFICATION</scope>
    <source>
        <tissue evidence="3">Leaf</tissue>
    </source>
</reference>
<dbReference type="Pfam" id="PF00646">
    <property type="entry name" value="F-box"/>
    <property type="match status" value="1"/>
</dbReference>
<gene>
    <name evidence="3" type="primary">LOC130464146</name>
</gene>
<protein>
    <submittedName>
        <fullName evidence="3">F-box/kelch-repeat protein At3g23880-like</fullName>
    </submittedName>
</protein>
<reference evidence="2" key="1">
    <citation type="journal article" date="2021" name="Nat. Commun.">
        <title>Genomic analyses provide insights into spinach domestication and the genetic basis of agronomic traits.</title>
        <authorList>
            <person name="Cai X."/>
            <person name="Sun X."/>
            <person name="Xu C."/>
            <person name="Sun H."/>
            <person name="Wang X."/>
            <person name="Ge C."/>
            <person name="Zhang Z."/>
            <person name="Wang Q."/>
            <person name="Fei Z."/>
            <person name="Jiao C."/>
            <person name="Wang Q."/>
        </authorList>
    </citation>
    <scope>NUCLEOTIDE SEQUENCE [LARGE SCALE GENOMIC DNA]</scope>
    <source>
        <strain evidence="2">cv. Varoflay</strain>
    </source>
</reference>
<evidence type="ECO:0000259" key="1">
    <source>
        <dbReference type="PROSITE" id="PS50181"/>
    </source>
</evidence>
<dbReference type="Gene3D" id="1.20.1280.50">
    <property type="match status" value="1"/>
</dbReference>
<dbReference type="SUPFAM" id="SSF81383">
    <property type="entry name" value="F-box domain"/>
    <property type="match status" value="1"/>
</dbReference>
<dbReference type="CDD" id="cd22157">
    <property type="entry name" value="F-box_AtFBW1-like"/>
    <property type="match status" value="1"/>
</dbReference>
<proteinExistence type="predicted"/>
<dbReference type="PROSITE" id="PS50181">
    <property type="entry name" value="FBOX"/>
    <property type="match status" value="1"/>
</dbReference>
<feature type="domain" description="F-box" evidence="1">
    <location>
        <begin position="11"/>
        <end position="51"/>
    </location>
</feature>
<dbReference type="GeneID" id="130464146"/>
<evidence type="ECO:0000313" key="2">
    <source>
        <dbReference type="Proteomes" id="UP000813463"/>
    </source>
</evidence>
<dbReference type="NCBIfam" id="TIGR01640">
    <property type="entry name" value="F_box_assoc_1"/>
    <property type="match status" value="1"/>
</dbReference>
<keyword evidence="2" id="KW-1185">Reference proteome</keyword>
<dbReference type="PANTHER" id="PTHR31672:SF13">
    <property type="entry name" value="F-BOX PROTEIN CPR30-LIKE"/>
    <property type="match status" value="1"/>
</dbReference>
<dbReference type="PANTHER" id="PTHR31672">
    <property type="entry name" value="BNACNNG10540D PROTEIN"/>
    <property type="match status" value="1"/>
</dbReference>
<dbReference type="SMART" id="SM00256">
    <property type="entry name" value="FBOX"/>
    <property type="match status" value="1"/>
</dbReference>
<organism evidence="2 3">
    <name type="scientific">Spinacia oleracea</name>
    <name type="common">Spinach</name>
    <dbReference type="NCBI Taxonomy" id="3562"/>
    <lineage>
        <taxon>Eukaryota</taxon>
        <taxon>Viridiplantae</taxon>
        <taxon>Streptophyta</taxon>
        <taxon>Embryophyta</taxon>
        <taxon>Tracheophyta</taxon>
        <taxon>Spermatophyta</taxon>
        <taxon>Magnoliopsida</taxon>
        <taxon>eudicotyledons</taxon>
        <taxon>Gunneridae</taxon>
        <taxon>Pentapetalae</taxon>
        <taxon>Caryophyllales</taxon>
        <taxon>Chenopodiaceae</taxon>
        <taxon>Chenopodioideae</taxon>
        <taxon>Anserineae</taxon>
        <taxon>Spinacia</taxon>
    </lineage>
</organism>
<dbReference type="InterPro" id="IPR050796">
    <property type="entry name" value="SCF_F-box_component"/>
</dbReference>
<dbReference type="Proteomes" id="UP000813463">
    <property type="component" value="Chromosome 6"/>
</dbReference>
<dbReference type="InterPro" id="IPR036047">
    <property type="entry name" value="F-box-like_dom_sf"/>
</dbReference>
<accession>A0ABM3R1P6</accession>